<keyword evidence="8" id="KW-1185">Reference proteome</keyword>
<dbReference type="GO" id="GO:0006400">
    <property type="term" value="P:tRNA modification"/>
    <property type="evidence" value="ECO:0007669"/>
    <property type="project" value="TreeGrafter"/>
</dbReference>
<protein>
    <recommendedName>
        <fullName evidence="3 6">Queuosine 5'-phosphate N-glycosylase/hydrolase</fullName>
        <ecNumber evidence="6">3.2.2.-</ecNumber>
    </recommendedName>
    <alternativeName>
        <fullName evidence="4 6">Queuosine-nucleotide N-glycosylase/hydrolase</fullName>
    </alternativeName>
</protein>
<evidence type="ECO:0000256" key="5">
    <source>
        <dbReference type="ARBA" id="ARBA00048204"/>
    </source>
</evidence>
<dbReference type="PANTHER" id="PTHR21314:SF0">
    <property type="entry name" value="QUEUOSINE 5'-PHOSPHATE N-GLYCOSYLASE_HYDROLASE"/>
    <property type="match status" value="1"/>
</dbReference>
<accession>A0A9N9TB62</accession>
<evidence type="ECO:0000313" key="8">
    <source>
        <dbReference type="Proteomes" id="UP001153709"/>
    </source>
</evidence>
<comment type="similarity">
    <text evidence="2 6">Belongs to the QNG1 protein family.</text>
</comment>
<comment type="function">
    <text evidence="6">Catalyzes the hydrolysis of queuosine 5'-phosphate, releasing the nucleobase queuine (q). Is required for salvage of queuine from exogenous queuosine (Q) that is imported and then converted to queuosine 5'-phosphate intracellularly.</text>
</comment>
<name>A0A9N9TB62_DIABA</name>
<dbReference type="GO" id="GO:0016787">
    <property type="term" value="F:hydrolase activity"/>
    <property type="evidence" value="ECO:0007669"/>
    <property type="project" value="UniProtKB-KW"/>
</dbReference>
<reference evidence="7" key="1">
    <citation type="submission" date="2022-01" db="EMBL/GenBank/DDBJ databases">
        <authorList>
            <person name="King R."/>
        </authorList>
    </citation>
    <scope>NUCLEOTIDE SEQUENCE</scope>
</reference>
<dbReference type="OrthoDB" id="416777at2759"/>
<keyword evidence="1 6" id="KW-0378">Hydrolase</keyword>
<evidence type="ECO:0000256" key="2">
    <source>
        <dbReference type="ARBA" id="ARBA00035119"/>
    </source>
</evidence>
<dbReference type="Pfam" id="PF10343">
    <property type="entry name" value="Q_salvage"/>
    <property type="match status" value="1"/>
</dbReference>
<comment type="catalytic activity">
    <reaction evidence="5 6">
        <text>queuosine 5'-phosphate + H2O = queuine + D-ribose 5-phosphate</text>
        <dbReference type="Rhea" id="RHEA:75387"/>
        <dbReference type="ChEBI" id="CHEBI:15377"/>
        <dbReference type="ChEBI" id="CHEBI:17433"/>
        <dbReference type="ChEBI" id="CHEBI:78346"/>
        <dbReference type="ChEBI" id="CHEBI:194371"/>
    </reaction>
    <physiologicalReaction direction="left-to-right" evidence="5 6">
        <dbReference type="Rhea" id="RHEA:75388"/>
    </physiologicalReaction>
</comment>
<gene>
    <name evidence="7" type="ORF">DIABBA_LOCUS12536</name>
</gene>
<dbReference type="InterPro" id="IPR019438">
    <property type="entry name" value="Q_salvage"/>
</dbReference>
<dbReference type="EMBL" id="OU898283">
    <property type="protein sequence ID" value="CAG9839803.1"/>
    <property type="molecule type" value="Genomic_DNA"/>
</dbReference>
<evidence type="ECO:0000256" key="3">
    <source>
        <dbReference type="ARBA" id="ARBA00035306"/>
    </source>
</evidence>
<dbReference type="PANTHER" id="PTHR21314">
    <property type="entry name" value="QUEUOSINE 5'-PHOSPHATE N-GLYCOSYLASE_HYDROLASE-RELATED"/>
    <property type="match status" value="1"/>
</dbReference>
<sequence length="314" mass="36305">MVKINDSGIEKLGNILVEEIESGKLSPSNFSQTDLHPKPTDKHAIDWIFVVDTLNFCFWHHKFEEGWVVNGLTGYFALCGAINRAVKQGIDILNPKFYSTVTKEKLAEILKSDNKVEIPLFDERLKCLHEVGNVLLEKFDGTFENVVKKANHSAKTLLNLVVENFQCFKDEADYNGQRVSLYKRAQILVGDIWACFENKDLGYFEDIEEMTAFADYRVPQTLLWFGALEYQEDLQAYLDDNVVFKNGDDEEIEIRGCTIHAVELLKEYVAKKLSSNKTINSILIDHFLWDFRRKHAKEIEEKGLPFHKTFSIYY</sequence>
<evidence type="ECO:0000256" key="6">
    <source>
        <dbReference type="RuleBase" id="RU365002"/>
    </source>
</evidence>
<organism evidence="7 8">
    <name type="scientific">Diabrotica balteata</name>
    <name type="common">Banded cucumber beetle</name>
    <dbReference type="NCBI Taxonomy" id="107213"/>
    <lineage>
        <taxon>Eukaryota</taxon>
        <taxon>Metazoa</taxon>
        <taxon>Ecdysozoa</taxon>
        <taxon>Arthropoda</taxon>
        <taxon>Hexapoda</taxon>
        <taxon>Insecta</taxon>
        <taxon>Pterygota</taxon>
        <taxon>Neoptera</taxon>
        <taxon>Endopterygota</taxon>
        <taxon>Coleoptera</taxon>
        <taxon>Polyphaga</taxon>
        <taxon>Cucujiformia</taxon>
        <taxon>Chrysomeloidea</taxon>
        <taxon>Chrysomelidae</taxon>
        <taxon>Galerucinae</taxon>
        <taxon>Diabroticina</taxon>
        <taxon>Diabroticites</taxon>
        <taxon>Diabrotica</taxon>
    </lineage>
</organism>
<dbReference type="Proteomes" id="UP001153709">
    <property type="component" value="Chromosome 8"/>
</dbReference>
<dbReference type="AlphaFoldDB" id="A0A9N9TB62"/>
<evidence type="ECO:0000256" key="4">
    <source>
        <dbReference type="ARBA" id="ARBA00035393"/>
    </source>
</evidence>
<evidence type="ECO:0000313" key="7">
    <source>
        <dbReference type="EMBL" id="CAG9839803.1"/>
    </source>
</evidence>
<evidence type="ECO:0000256" key="1">
    <source>
        <dbReference type="ARBA" id="ARBA00022801"/>
    </source>
</evidence>
<dbReference type="EC" id="3.2.2.-" evidence="6"/>
<proteinExistence type="inferred from homology"/>